<evidence type="ECO:0000313" key="2">
    <source>
        <dbReference type="Proteomes" id="UP001161247"/>
    </source>
</evidence>
<keyword evidence="2" id="KW-1185">Reference proteome</keyword>
<organism evidence="1 2">
    <name type="scientific">Oldenlandia corymbosa var. corymbosa</name>
    <dbReference type="NCBI Taxonomy" id="529605"/>
    <lineage>
        <taxon>Eukaryota</taxon>
        <taxon>Viridiplantae</taxon>
        <taxon>Streptophyta</taxon>
        <taxon>Embryophyta</taxon>
        <taxon>Tracheophyta</taxon>
        <taxon>Spermatophyta</taxon>
        <taxon>Magnoliopsida</taxon>
        <taxon>eudicotyledons</taxon>
        <taxon>Gunneridae</taxon>
        <taxon>Pentapetalae</taxon>
        <taxon>asterids</taxon>
        <taxon>lamiids</taxon>
        <taxon>Gentianales</taxon>
        <taxon>Rubiaceae</taxon>
        <taxon>Rubioideae</taxon>
        <taxon>Spermacoceae</taxon>
        <taxon>Hedyotis-Oldenlandia complex</taxon>
        <taxon>Oldenlandia</taxon>
    </lineage>
</organism>
<protein>
    <submittedName>
        <fullName evidence="1">OLC1v1009275C1</fullName>
    </submittedName>
</protein>
<dbReference type="EMBL" id="OX459123">
    <property type="protein sequence ID" value="CAI9109453.1"/>
    <property type="molecule type" value="Genomic_DNA"/>
</dbReference>
<dbReference type="Gene3D" id="3.60.20.10">
    <property type="entry name" value="Glutamine Phosphoribosylpyrophosphate, subunit 1, domain 1"/>
    <property type="match status" value="1"/>
</dbReference>
<dbReference type="Proteomes" id="UP001161247">
    <property type="component" value="Chromosome 6"/>
</dbReference>
<dbReference type="SUPFAM" id="SSF56235">
    <property type="entry name" value="N-terminal nucleophile aminohydrolases (Ntn hydrolases)"/>
    <property type="match status" value="1"/>
</dbReference>
<proteinExistence type="predicted"/>
<reference evidence="1" key="1">
    <citation type="submission" date="2023-03" db="EMBL/GenBank/DDBJ databases">
        <authorList>
            <person name="Julca I."/>
        </authorList>
    </citation>
    <scope>NUCLEOTIDE SEQUENCE</scope>
</reference>
<evidence type="ECO:0000313" key="1">
    <source>
        <dbReference type="EMBL" id="CAI9109453.1"/>
    </source>
</evidence>
<sequence length="257" mass="28337">MDISGQCISSNISDEERRIRLKKQCMNAYSHIPIEIDLCQPINVDDDDDDELVELSLSRSTAADKLRLNYDQIQSMKKALSSPFYRVILAADHPSGFVDSSVIQVTGHILATVSGDDAVQGLNLLVDLYNNECYGGILVEDAAKLLSEALRTYQGRALVCIVWMARGDLRRGMNFATGSGYQIANRYVIVSYRLDMSVERAAGVGKLAICRAGYRTSGETGGFASVYFIGAAGWKTAFYNLNIEDTVQTQFPFPFTV</sequence>
<accession>A0AAV1DRU6</accession>
<dbReference type="AlphaFoldDB" id="A0AAV1DRU6"/>
<name>A0AAV1DRU6_OLDCO</name>
<gene>
    <name evidence="1" type="ORF">OLC1_LOCUS17354</name>
</gene>
<dbReference type="InterPro" id="IPR029055">
    <property type="entry name" value="Ntn_hydrolases_N"/>
</dbReference>